<feature type="region of interest" description="Disordered" evidence="1">
    <location>
        <begin position="18"/>
        <end position="39"/>
    </location>
</feature>
<organism evidence="3 4">
    <name type="scientific">Streptomyces qinglanensis</name>
    <dbReference type="NCBI Taxonomy" id="943816"/>
    <lineage>
        <taxon>Bacteria</taxon>
        <taxon>Bacillati</taxon>
        <taxon>Actinomycetota</taxon>
        <taxon>Actinomycetes</taxon>
        <taxon>Kitasatosporales</taxon>
        <taxon>Streptomycetaceae</taxon>
        <taxon>Streptomyces</taxon>
    </lineage>
</organism>
<dbReference type="InterPro" id="IPR009003">
    <property type="entry name" value="Peptidase_S1_PA"/>
</dbReference>
<dbReference type="Pfam" id="PF13365">
    <property type="entry name" value="Trypsin_2"/>
    <property type="match status" value="1"/>
</dbReference>
<sequence length="769" mass="81856">MNAPANLADSVRTSVVRIGAPPEGYDGSSGTSGDSRRSDRSRRAFWGSGFFVAPGWVLTCAHVLAKGAAPVWRGERAIGITIGDAAGSTGGPGAADGTGGGGGTVLLGELAFGLPRPEDPQAPPSPWPFPDLALVRVPGAEDADCLWLSDRSLLTPADIGLYGWAPGEVRGEQMFFTGLGKATGVVGRPLMLSGDQLTEGCSGGPVLDQRRGTVLGVSKGAGRRPGTGLATPVTALRRLCDAGPRGARVLHEVLSAHDRHHLSRYTGFGHSWHRQHARLGPTGGEPAYGFTVDRRAELYALFAEVEPPTGAGQVLQLANEARNMVLRRPYTLRDHDPRSWREGAGLLYDPRDHSTAEEEPSPDLALEAVVLYAAKVTAALHRSGPGRTPRAVRALAELREWVERTARTLLNDVIRAQVPGVLDGHRAASAARADVLVEIEPDIYGSGRHAWRVALVRPADKDDLPGEPAGGAFGHLPDADQAAGEDGEREELTVEQSREDAPRSGLEEAVRAALSRALDQCDVDDHLAAVEFMLPRPLFDEPVDGWRARPYDPDDPFNPHTMPLGQRRLVVLRDRTRKDQGFTPECRTRAAAVLSGPLEAVPLRREVPGAGHDAPGPESGQATYGRLRAAAPGAVPVHCARVGGGPGARAMAAALGAGHAMALWRHGCGDGQDHDDCAEFHRRAAELLAEAHSARQVPLHIRTLRNRNAEAADDPEESTGVNSTPIDPSSAWARHIVLLYDPPHRTSGDGPLREPPLMPRPPTALRSTP</sequence>
<dbReference type="Pfam" id="PF20028">
    <property type="entry name" value="VMAP-C"/>
    <property type="match status" value="1"/>
</dbReference>
<name>A0A1E7K957_9ACTN</name>
<accession>A0A1E7K957</accession>
<feature type="region of interest" description="Disordered" evidence="1">
    <location>
        <begin position="462"/>
        <end position="505"/>
    </location>
</feature>
<feature type="region of interest" description="Disordered" evidence="1">
    <location>
        <begin position="742"/>
        <end position="769"/>
    </location>
</feature>
<comment type="caution">
    <text evidence="3">The sequence shown here is derived from an EMBL/GenBank/DDBJ whole genome shotgun (WGS) entry which is preliminary data.</text>
</comment>
<dbReference type="Proteomes" id="UP000175829">
    <property type="component" value="Unassembled WGS sequence"/>
</dbReference>
<dbReference type="PATRIC" id="fig|943816.4.peg.4372"/>
<dbReference type="AlphaFoldDB" id="A0A1E7K957"/>
<dbReference type="RefSeq" id="WP_069992838.1">
    <property type="nucleotide sequence ID" value="NZ_LJGV01000022.1"/>
</dbReference>
<dbReference type="InterPro" id="IPR045450">
    <property type="entry name" value="VMAP_C"/>
</dbReference>
<feature type="domain" description="vWA-MoxR associated protein C-terminal" evidence="2">
    <location>
        <begin position="488"/>
        <end position="743"/>
    </location>
</feature>
<feature type="region of interest" description="Disordered" evidence="1">
    <location>
        <begin position="709"/>
        <end position="728"/>
    </location>
</feature>
<evidence type="ECO:0000256" key="1">
    <source>
        <dbReference type="SAM" id="MobiDB-lite"/>
    </source>
</evidence>
<dbReference type="SUPFAM" id="SSF50494">
    <property type="entry name" value="Trypsin-like serine proteases"/>
    <property type="match status" value="1"/>
</dbReference>
<reference evidence="3 4" key="1">
    <citation type="journal article" date="2016" name="Front. Microbiol.">
        <title>Comparative Genomics Analysis of Streptomyces Species Reveals Their Adaptation to the Marine Environment and Their Diversity at the Genomic Level.</title>
        <authorList>
            <person name="Tian X."/>
            <person name="Zhang Z."/>
            <person name="Yang T."/>
            <person name="Chen M."/>
            <person name="Li J."/>
            <person name="Chen F."/>
            <person name="Yang J."/>
            <person name="Li W."/>
            <person name="Zhang B."/>
            <person name="Zhang Z."/>
            <person name="Wu J."/>
            <person name="Zhang C."/>
            <person name="Long L."/>
            <person name="Xiao J."/>
        </authorList>
    </citation>
    <scope>NUCLEOTIDE SEQUENCE [LARGE SCALE GENOMIC DNA]</scope>
    <source>
        <strain evidence="3 4">SCSIO M10379</strain>
    </source>
</reference>
<evidence type="ECO:0000313" key="3">
    <source>
        <dbReference type="EMBL" id="OEV00367.1"/>
    </source>
</evidence>
<dbReference type="EMBL" id="LJGV01000022">
    <property type="protein sequence ID" value="OEV00367.1"/>
    <property type="molecule type" value="Genomic_DNA"/>
</dbReference>
<protein>
    <recommendedName>
        <fullName evidence="2">vWA-MoxR associated protein C-terminal domain-containing protein</fullName>
    </recommendedName>
</protein>
<evidence type="ECO:0000259" key="2">
    <source>
        <dbReference type="Pfam" id="PF20028"/>
    </source>
</evidence>
<feature type="compositionally biased region" description="Basic and acidic residues" evidence="1">
    <location>
        <begin position="490"/>
        <end position="505"/>
    </location>
</feature>
<dbReference type="InterPro" id="IPR043504">
    <property type="entry name" value="Peptidase_S1_PA_chymotrypsin"/>
</dbReference>
<proteinExistence type="predicted"/>
<evidence type="ECO:0000313" key="4">
    <source>
        <dbReference type="Proteomes" id="UP000175829"/>
    </source>
</evidence>
<dbReference type="Gene3D" id="2.40.10.10">
    <property type="entry name" value="Trypsin-like serine proteases"/>
    <property type="match status" value="1"/>
</dbReference>
<feature type="compositionally biased region" description="Pro residues" evidence="1">
    <location>
        <begin position="753"/>
        <end position="762"/>
    </location>
</feature>
<gene>
    <name evidence="3" type="ORF">AN217_24040</name>
</gene>